<dbReference type="InterPro" id="IPR011010">
    <property type="entry name" value="DNA_brk_join_enz"/>
</dbReference>
<reference evidence="3 4" key="1">
    <citation type="submission" date="2023-08" db="EMBL/GenBank/DDBJ databases">
        <authorList>
            <person name="Park J.-S."/>
        </authorList>
    </citation>
    <scope>NUCLEOTIDE SEQUENCE [LARGE SCALE GENOMIC DNA]</scope>
    <source>
        <strain evidence="3 4">2205BS29-5</strain>
    </source>
</reference>
<comment type="caution">
    <text evidence="3">The sequence shown here is derived from an EMBL/GenBank/DDBJ whole genome shotgun (WGS) entry which is preliminary data.</text>
</comment>
<gene>
    <name evidence="3" type="ORF">Q5Y72_17960</name>
</gene>
<evidence type="ECO:0000313" key="3">
    <source>
        <dbReference type="EMBL" id="MDP5308968.1"/>
    </source>
</evidence>
<dbReference type="PROSITE" id="PS51898">
    <property type="entry name" value="TYR_RECOMBINASE"/>
    <property type="match status" value="1"/>
</dbReference>
<evidence type="ECO:0000259" key="2">
    <source>
        <dbReference type="PROSITE" id="PS51898"/>
    </source>
</evidence>
<accession>A0ABT9JGN1</accession>
<protein>
    <submittedName>
        <fullName evidence="3">Site-specific integrase</fullName>
    </submittedName>
</protein>
<feature type="domain" description="Tyr recombinase" evidence="2">
    <location>
        <begin position="15"/>
        <end position="210"/>
    </location>
</feature>
<evidence type="ECO:0000256" key="1">
    <source>
        <dbReference type="ARBA" id="ARBA00023172"/>
    </source>
</evidence>
<organism evidence="3 4">
    <name type="scientific">Paracoccus spongiarum</name>
    <dbReference type="NCBI Taxonomy" id="3064387"/>
    <lineage>
        <taxon>Bacteria</taxon>
        <taxon>Pseudomonadati</taxon>
        <taxon>Pseudomonadota</taxon>
        <taxon>Alphaproteobacteria</taxon>
        <taxon>Rhodobacterales</taxon>
        <taxon>Paracoccaceae</taxon>
        <taxon>Paracoccus</taxon>
    </lineage>
</organism>
<dbReference type="Pfam" id="PF00589">
    <property type="entry name" value="Phage_integrase"/>
    <property type="match status" value="1"/>
</dbReference>
<sequence length="232" mass="25510">MPQIVGQTVPADRPKKGRYLSFDEIAALIDAAEREHVRDLLILTLGTGARVGSICDIEGAYVHADLGVINLMRWGEVQSNKRKPIVPISGPMRPVLDSLIARRGQGYLLRSSGTPMAEGSKNSTQIIHRMVRRAGIDDGSPVGQTRANRCSIRHTFGDFLAGRVPDFAISSVMGHTSISTPDRDRLFARGSPTTEIYKRRQLQAVRDVGQVLEAECWPEIVKRSEALRSGRA</sequence>
<dbReference type="Proteomes" id="UP001224997">
    <property type="component" value="Unassembled WGS sequence"/>
</dbReference>
<dbReference type="EMBL" id="JAVAMQ010000027">
    <property type="protein sequence ID" value="MDP5308968.1"/>
    <property type="molecule type" value="Genomic_DNA"/>
</dbReference>
<dbReference type="RefSeq" id="WP_305964800.1">
    <property type="nucleotide sequence ID" value="NZ_JAVAMQ010000027.1"/>
</dbReference>
<dbReference type="InterPro" id="IPR013762">
    <property type="entry name" value="Integrase-like_cat_sf"/>
</dbReference>
<dbReference type="SUPFAM" id="SSF56349">
    <property type="entry name" value="DNA breaking-rejoining enzymes"/>
    <property type="match status" value="1"/>
</dbReference>
<dbReference type="CDD" id="cd00397">
    <property type="entry name" value="DNA_BRE_C"/>
    <property type="match status" value="1"/>
</dbReference>
<dbReference type="Gene3D" id="1.10.443.10">
    <property type="entry name" value="Intergrase catalytic core"/>
    <property type="match status" value="1"/>
</dbReference>
<name>A0ABT9JGN1_9RHOB</name>
<evidence type="ECO:0000313" key="4">
    <source>
        <dbReference type="Proteomes" id="UP001224997"/>
    </source>
</evidence>
<keyword evidence="4" id="KW-1185">Reference proteome</keyword>
<keyword evidence="1" id="KW-0233">DNA recombination</keyword>
<proteinExistence type="predicted"/>
<dbReference type="InterPro" id="IPR002104">
    <property type="entry name" value="Integrase_catalytic"/>
</dbReference>